<comment type="pathway">
    <text evidence="10">Carbohydrate biosynthesis.</text>
</comment>
<dbReference type="GeneID" id="9685040"/>
<dbReference type="GO" id="GO:0005524">
    <property type="term" value="F:ATP binding"/>
    <property type="evidence" value="ECO:0007669"/>
    <property type="project" value="UniProtKB-KW"/>
</dbReference>
<evidence type="ECO:0000313" key="15">
    <source>
        <dbReference type="Proteomes" id="UP000001876"/>
    </source>
</evidence>
<evidence type="ECO:0000313" key="14">
    <source>
        <dbReference type="EMBL" id="EEH56423.1"/>
    </source>
</evidence>
<comment type="similarity">
    <text evidence="3 11">Belongs to the phosphoglycerate kinase family.</text>
</comment>
<dbReference type="Pfam" id="PF00162">
    <property type="entry name" value="PGK"/>
    <property type="match status" value="1"/>
</dbReference>
<feature type="compositionally biased region" description="Low complexity" evidence="13">
    <location>
        <begin position="17"/>
        <end position="45"/>
    </location>
</feature>
<dbReference type="EMBL" id="GG663740">
    <property type="protein sequence ID" value="EEH56423.1"/>
    <property type="molecule type" value="Genomic_DNA"/>
</dbReference>
<evidence type="ECO:0000256" key="11">
    <source>
        <dbReference type="RuleBase" id="RU000532"/>
    </source>
</evidence>
<dbReference type="GO" id="GO:0043531">
    <property type="term" value="F:ADP binding"/>
    <property type="evidence" value="ECO:0007669"/>
    <property type="project" value="TreeGrafter"/>
</dbReference>
<keyword evidence="9" id="KW-0460">Magnesium</keyword>
<evidence type="ECO:0000256" key="7">
    <source>
        <dbReference type="ARBA" id="ARBA00022777"/>
    </source>
</evidence>
<dbReference type="OMA" id="NTRWFQG"/>
<dbReference type="InterPro" id="IPR001576">
    <property type="entry name" value="Phosphoglycerate_kinase"/>
</dbReference>
<keyword evidence="7 11" id="KW-0418">Kinase</keyword>
<dbReference type="InterPro" id="IPR015824">
    <property type="entry name" value="Phosphoglycerate_kinase_N"/>
</dbReference>
<name>C1MV22_MICPC</name>
<evidence type="ECO:0000256" key="1">
    <source>
        <dbReference type="ARBA" id="ARBA00000642"/>
    </source>
</evidence>
<evidence type="ECO:0000256" key="3">
    <source>
        <dbReference type="ARBA" id="ARBA00008982"/>
    </source>
</evidence>
<dbReference type="SUPFAM" id="SSF53748">
    <property type="entry name" value="Phosphoglycerate kinase"/>
    <property type="match status" value="2"/>
</dbReference>
<keyword evidence="15" id="KW-1185">Reference proteome</keyword>
<dbReference type="STRING" id="564608.C1MV22"/>
<dbReference type="EC" id="2.7.2.3" evidence="4 11"/>
<sequence length="542" mass="56934">MGCCDPATSGDGGGGCAPPAARADDAGAGPTRAPRGDASASASASENNGIFHPPLHLRRIQDADLTGKVVLVRVDHNCVKGGQLKDAFRVDASLATLYNIVERGGRPILMSHVNRPKDKKTKRVTVDDADAVAAVARYLTRKLGVVFACPEFRVVDGDGIVDIDTSVNWLIEDLRARRVGGVYLPNTRWFLGEEAGEGSEAATRFATQLAGLADVFVNDAFGSWQPHVSTLGVAKFLPSYAGLLMQRECEALDALIYPTRPFVAVIAGSKLDTKIGTIRAIAKRADAVILGGQLYNAYVAAKHGVTIAGVDAEDVELARRELLAPEMEAKLVSPETVVESETLDGCGCVPVDGECVSVVTPSIRRSVGSRDDAKRFGPVRQRRVKDLTAGETCGYFLDVSRESFRDGSRVAKAIEGASTIFVNAVVGLTSSGFNEGTSALDAAVAANVGARKYFGGGDTLQEFKSLSPGLFLSALDDPKFYLFTGGGTVLKALAMGGAGELETVKALRMSAAEIERARGGADGKGAASEAPRCMRLSSCDCG</sequence>
<evidence type="ECO:0000256" key="8">
    <source>
        <dbReference type="ARBA" id="ARBA00022840"/>
    </source>
</evidence>
<dbReference type="PRINTS" id="PR00477">
    <property type="entry name" value="PHGLYCKINASE"/>
</dbReference>
<dbReference type="PANTHER" id="PTHR11406">
    <property type="entry name" value="PHOSPHOGLYCERATE KINASE"/>
    <property type="match status" value="1"/>
</dbReference>
<dbReference type="eggNOG" id="KOG1367">
    <property type="taxonomic scope" value="Eukaryota"/>
</dbReference>
<evidence type="ECO:0000256" key="10">
    <source>
        <dbReference type="ARBA" id="ARBA00024331"/>
    </source>
</evidence>
<reference evidence="14 15" key="1">
    <citation type="journal article" date="2009" name="Science">
        <title>Green evolution and dynamic adaptations revealed by genomes of the marine picoeukaryotes Micromonas.</title>
        <authorList>
            <person name="Worden A.Z."/>
            <person name="Lee J.H."/>
            <person name="Mock T."/>
            <person name="Rouze P."/>
            <person name="Simmons M.P."/>
            <person name="Aerts A.L."/>
            <person name="Allen A.E."/>
            <person name="Cuvelier M.L."/>
            <person name="Derelle E."/>
            <person name="Everett M.V."/>
            <person name="Foulon E."/>
            <person name="Grimwood J."/>
            <person name="Gundlach H."/>
            <person name="Henrissat B."/>
            <person name="Napoli C."/>
            <person name="McDonald S.M."/>
            <person name="Parker M.S."/>
            <person name="Rombauts S."/>
            <person name="Salamov A."/>
            <person name="Von Dassow P."/>
            <person name="Badger J.H."/>
            <person name="Coutinho P.M."/>
            <person name="Demir E."/>
            <person name="Dubchak I."/>
            <person name="Gentemann C."/>
            <person name="Eikrem W."/>
            <person name="Gready J.E."/>
            <person name="John U."/>
            <person name="Lanier W."/>
            <person name="Lindquist E.A."/>
            <person name="Lucas S."/>
            <person name="Mayer K.F."/>
            <person name="Moreau H."/>
            <person name="Not F."/>
            <person name="Otillar R."/>
            <person name="Panaud O."/>
            <person name="Pangilinan J."/>
            <person name="Paulsen I."/>
            <person name="Piegu B."/>
            <person name="Poliakov A."/>
            <person name="Robbens S."/>
            <person name="Schmutz J."/>
            <person name="Toulza E."/>
            <person name="Wyss T."/>
            <person name="Zelensky A."/>
            <person name="Zhou K."/>
            <person name="Armbrust E.V."/>
            <person name="Bhattacharya D."/>
            <person name="Goodenough U.W."/>
            <person name="Van de Peer Y."/>
            <person name="Grigoriev I.V."/>
        </authorList>
    </citation>
    <scope>NUCLEOTIDE SEQUENCE [LARGE SCALE GENOMIC DNA]</scope>
    <source>
        <strain evidence="14 15">CCMP1545</strain>
    </source>
</reference>
<comment type="cofactor">
    <cofactor evidence="2">
        <name>Mg(2+)</name>
        <dbReference type="ChEBI" id="CHEBI:18420"/>
    </cofactor>
</comment>
<comment type="subunit">
    <text evidence="12">Monomer.</text>
</comment>
<evidence type="ECO:0000256" key="13">
    <source>
        <dbReference type="SAM" id="MobiDB-lite"/>
    </source>
</evidence>
<evidence type="ECO:0000256" key="4">
    <source>
        <dbReference type="ARBA" id="ARBA00013061"/>
    </source>
</evidence>
<protein>
    <recommendedName>
        <fullName evidence="4 11">Phosphoglycerate kinase</fullName>
        <ecNumber evidence="4 11">2.7.2.3</ecNumber>
    </recommendedName>
</protein>
<dbReference type="OrthoDB" id="1854730at2759"/>
<evidence type="ECO:0000256" key="12">
    <source>
        <dbReference type="RuleBase" id="RU000696"/>
    </source>
</evidence>
<dbReference type="GO" id="GO:0006094">
    <property type="term" value="P:gluconeogenesis"/>
    <property type="evidence" value="ECO:0007669"/>
    <property type="project" value="TreeGrafter"/>
</dbReference>
<dbReference type="InterPro" id="IPR036043">
    <property type="entry name" value="Phosphoglycerate_kinase_sf"/>
</dbReference>
<accession>C1MV22</accession>
<proteinExistence type="inferred from homology"/>
<evidence type="ECO:0000256" key="9">
    <source>
        <dbReference type="ARBA" id="ARBA00022842"/>
    </source>
</evidence>
<dbReference type="Gene3D" id="3.40.50.1260">
    <property type="entry name" value="Phosphoglycerate kinase, N-terminal domain"/>
    <property type="match status" value="2"/>
</dbReference>
<dbReference type="GO" id="GO:0004618">
    <property type="term" value="F:phosphoglycerate kinase activity"/>
    <property type="evidence" value="ECO:0007669"/>
    <property type="project" value="UniProtKB-EC"/>
</dbReference>
<comment type="catalytic activity">
    <reaction evidence="1 11">
        <text>(2R)-3-phosphoglycerate + ATP = (2R)-3-phospho-glyceroyl phosphate + ADP</text>
        <dbReference type="Rhea" id="RHEA:14801"/>
        <dbReference type="ChEBI" id="CHEBI:30616"/>
        <dbReference type="ChEBI" id="CHEBI:57604"/>
        <dbReference type="ChEBI" id="CHEBI:58272"/>
        <dbReference type="ChEBI" id="CHEBI:456216"/>
        <dbReference type="EC" id="2.7.2.3"/>
    </reaction>
</comment>
<dbReference type="AlphaFoldDB" id="C1MV22"/>
<dbReference type="PANTHER" id="PTHR11406:SF23">
    <property type="entry name" value="PHOSPHOGLYCERATE KINASE 1, CHLOROPLASTIC-RELATED"/>
    <property type="match status" value="1"/>
</dbReference>
<dbReference type="KEGG" id="mpp:MICPUCDRAFT_69728"/>
<evidence type="ECO:0000256" key="2">
    <source>
        <dbReference type="ARBA" id="ARBA00001946"/>
    </source>
</evidence>
<evidence type="ECO:0000256" key="6">
    <source>
        <dbReference type="ARBA" id="ARBA00022741"/>
    </source>
</evidence>
<keyword evidence="5 11" id="KW-0808">Transferase</keyword>
<keyword evidence="8" id="KW-0067">ATP-binding</keyword>
<dbReference type="RefSeq" id="XP_003059291.1">
    <property type="nucleotide sequence ID" value="XM_003059245.1"/>
</dbReference>
<dbReference type="Proteomes" id="UP000001876">
    <property type="component" value="Unassembled WGS sequence"/>
</dbReference>
<organism evidence="15">
    <name type="scientific">Micromonas pusilla (strain CCMP1545)</name>
    <name type="common">Picoplanktonic green alga</name>
    <dbReference type="NCBI Taxonomy" id="564608"/>
    <lineage>
        <taxon>Eukaryota</taxon>
        <taxon>Viridiplantae</taxon>
        <taxon>Chlorophyta</taxon>
        <taxon>Mamiellophyceae</taxon>
        <taxon>Mamiellales</taxon>
        <taxon>Mamiellaceae</taxon>
        <taxon>Micromonas</taxon>
    </lineage>
</organism>
<dbReference type="GO" id="GO:0006096">
    <property type="term" value="P:glycolytic process"/>
    <property type="evidence" value="ECO:0007669"/>
    <property type="project" value="InterPro"/>
</dbReference>
<feature type="region of interest" description="Disordered" evidence="13">
    <location>
        <begin position="1"/>
        <end position="48"/>
    </location>
</feature>
<dbReference type="GO" id="GO:0005829">
    <property type="term" value="C:cytosol"/>
    <property type="evidence" value="ECO:0007669"/>
    <property type="project" value="TreeGrafter"/>
</dbReference>
<evidence type="ECO:0000256" key="5">
    <source>
        <dbReference type="ARBA" id="ARBA00022679"/>
    </source>
</evidence>
<keyword evidence="6" id="KW-0547">Nucleotide-binding</keyword>
<gene>
    <name evidence="14" type="ORF">MICPUCDRAFT_69728</name>
</gene>